<sequence length="77" mass="8887">MRIEAKYGTDCGEWLVEVYLETEADLTATPSQLESAIRRLLRQQKIKPSDVADFFCYRQDAPGKCIPIESRLFRSCE</sequence>
<evidence type="ECO:0000313" key="1">
    <source>
        <dbReference type="EMBL" id="VIP02732.1"/>
    </source>
</evidence>
<dbReference type="EMBL" id="LR586016">
    <property type="protein sequence ID" value="VIP02732.1"/>
    <property type="molecule type" value="Genomic_DNA"/>
</dbReference>
<name>A0A6C2YPB9_9BACT</name>
<dbReference type="InParanoid" id="A0A6C2YPB9"/>
<evidence type="ECO:0000313" key="2">
    <source>
        <dbReference type="Proteomes" id="UP000464378"/>
    </source>
</evidence>
<reference evidence="1" key="1">
    <citation type="submission" date="2019-04" db="EMBL/GenBank/DDBJ databases">
        <authorList>
            <consortium name="Science for Life Laboratories"/>
        </authorList>
    </citation>
    <scope>NUCLEOTIDE SEQUENCE</scope>
    <source>
        <strain evidence="1">MBLW1</strain>
    </source>
</reference>
<organism evidence="1">
    <name type="scientific">Tuwongella immobilis</name>
    <dbReference type="NCBI Taxonomy" id="692036"/>
    <lineage>
        <taxon>Bacteria</taxon>
        <taxon>Pseudomonadati</taxon>
        <taxon>Planctomycetota</taxon>
        <taxon>Planctomycetia</taxon>
        <taxon>Gemmatales</taxon>
        <taxon>Gemmataceae</taxon>
        <taxon>Tuwongella</taxon>
    </lineage>
</organism>
<accession>A0A6C2YPB9</accession>
<dbReference type="Proteomes" id="UP000464378">
    <property type="component" value="Chromosome"/>
</dbReference>
<proteinExistence type="predicted"/>
<protein>
    <submittedName>
        <fullName evidence="1">Uncharacterized protein</fullName>
    </submittedName>
</protein>
<dbReference type="EMBL" id="LR593887">
    <property type="protein sequence ID" value="VTS02286.1"/>
    <property type="molecule type" value="Genomic_DNA"/>
</dbReference>
<gene>
    <name evidence="1" type="ORF">GMBLW1_12280</name>
</gene>
<dbReference type="RefSeq" id="WP_162657876.1">
    <property type="nucleotide sequence ID" value="NZ_LR593887.1"/>
</dbReference>
<dbReference type="KEGG" id="tim:GMBLW1_12280"/>
<keyword evidence="2" id="KW-1185">Reference proteome</keyword>
<dbReference type="AlphaFoldDB" id="A0A6C2YPB9"/>